<name>A0ABS3QTU3_9ACTN</name>
<evidence type="ECO:0000313" key="2">
    <source>
        <dbReference type="EMBL" id="MBO2437286.1"/>
    </source>
</evidence>
<dbReference type="EMBL" id="JAGEOK010000004">
    <property type="protein sequence ID" value="MBO2437286.1"/>
    <property type="molecule type" value="Genomic_DNA"/>
</dbReference>
<accession>A0ABS3QTU3</accession>
<dbReference type="Proteomes" id="UP000666915">
    <property type="component" value="Unassembled WGS sequence"/>
</dbReference>
<keyword evidence="1" id="KW-1133">Transmembrane helix</keyword>
<evidence type="ECO:0000313" key="3">
    <source>
        <dbReference type="Proteomes" id="UP000666915"/>
    </source>
</evidence>
<keyword evidence="1" id="KW-0812">Transmembrane</keyword>
<keyword evidence="3" id="KW-1185">Reference proteome</keyword>
<protein>
    <recommendedName>
        <fullName evidence="4">Restriction endonuclease</fullName>
    </recommendedName>
</protein>
<dbReference type="SUPFAM" id="SSF116734">
    <property type="entry name" value="DNA methylase specificity domain"/>
    <property type="match status" value="1"/>
</dbReference>
<reference evidence="2 3" key="1">
    <citation type="submission" date="2021-03" db="EMBL/GenBank/DDBJ databases">
        <authorList>
            <person name="Kanchanasin P."/>
            <person name="Saeng-In P."/>
            <person name="Phongsopitanun W."/>
            <person name="Yuki M."/>
            <person name="Kudo T."/>
            <person name="Ohkuma M."/>
            <person name="Tanasupawat S."/>
        </authorList>
    </citation>
    <scope>NUCLEOTIDE SEQUENCE [LARGE SCALE GENOMIC DNA]</scope>
    <source>
        <strain evidence="2 3">L46</strain>
    </source>
</reference>
<sequence>MTPMELWSSVAPWAAELRRDLSERWDTLLLLYSTGLIGGFHTSFTAATAFFRVKAAHRPPLKVFQVPRREDESAVVKDFEKLLAREGGRTRYGYVIREMPQWEEGFDFDRYDPVVLKQRADLAGFGSVSTMGDLFDVVARIHTAGHSKLISTDAEPGAVRLVGGRDVQRDGTIAPPSDVAYWVRAQPEHLLAPGDLILREIYAPGDPHGFCLAEVTEQDLPAAASHTTIVLRPKADLESQRIGFAMMWLRTPLARTLAGTSGVHVSVKNLLTLPVPQPDEALEKAFDELDAVRLRLEEWQLEADSLLGSVFMHQTPAQARLEIIDKGRALRLRVEAASLLDDLGHTIRTRFPYPIASRWRETEAQLSAGDPRAAYSAVLDTAEILLCYVAQVALALGREEDLNFGAVVAIKGKLTSGRSGPGFGDWVAVLDESATSRRLRNLPTEHPLQDIRALFAGSEATNARQRLYGRRNDEAHLRRIDSIDLPGAIQAAFADLTILTDRARFLADLPLLHLTDVRWDTLERTALVHFRELMGDHPVVPTKTMAVPRNDLEKGSLYMRDSGHQLHLLRPFLVGQVCPVCRTWSTFHVDRVPGEAVLLKSLEHGHIFRDHSPAMSAALSGVGLL</sequence>
<evidence type="ECO:0000256" key="1">
    <source>
        <dbReference type="SAM" id="Phobius"/>
    </source>
</evidence>
<keyword evidence="1" id="KW-0472">Membrane</keyword>
<organism evidence="2 3">
    <name type="scientific">Actinomadura nitritigenes</name>
    <dbReference type="NCBI Taxonomy" id="134602"/>
    <lineage>
        <taxon>Bacteria</taxon>
        <taxon>Bacillati</taxon>
        <taxon>Actinomycetota</taxon>
        <taxon>Actinomycetes</taxon>
        <taxon>Streptosporangiales</taxon>
        <taxon>Thermomonosporaceae</taxon>
        <taxon>Actinomadura</taxon>
    </lineage>
</organism>
<proteinExistence type="predicted"/>
<feature type="transmembrane region" description="Helical" evidence="1">
    <location>
        <begin position="29"/>
        <end position="51"/>
    </location>
</feature>
<comment type="caution">
    <text evidence="2">The sequence shown here is derived from an EMBL/GenBank/DDBJ whole genome shotgun (WGS) entry which is preliminary data.</text>
</comment>
<dbReference type="RefSeq" id="WP_208265626.1">
    <property type="nucleotide sequence ID" value="NZ_JAGEOK010000004.1"/>
</dbReference>
<evidence type="ECO:0008006" key="4">
    <source>
        <dbReference type="Google" id="ProtNLM"/>
    </source>
</evidence>
<gene>
    <name evidence="2" type="ORF">J4557_07115</name>
</gene>